<dbReference type="Proteomes" id="UP000503339">
    <property type="component" value="Chromosome"/>
</dbReference>
<accession>A0A6M7UD47</accession>
<gene>
    <name evidence="2" type="ORF">EB233_04130</name>
</gene>
<evidence type="ECO:0000313" key="2">
    <source>
        <dbReference type="EMBL" id="QKC74832.1"/>
    </source>
</evidence>
<proteinExistence type="predicted"/>
<organism evidence="2 3">
    <name type="scientific">Mesorhizobium erdmanii</name>
    <dbReference type="NCBI Taxonomy" id="1777866"/>
    <lineage>
        <taxon>Bacteria</taxon>
        <taxon>Pseudomonadati</taxon>
        <taxon>Pseudomonadota</taxon>
        <taxon>Alphaproteobacteria</taxon>
        <taxon>Hyphomicrobiales</taxon>
        <taxon>Phyllobacteriaceae</taxon>
        <taxon>Mesorhizobium</taxon>
    </lineage>
</organism>
<dbReference type="PROSITE" id="PS51186">
    <property type="entry name" value="GNAT"/>
    <property type="match status" value="1"/>
</dbReference>
<keyword evidence="2" id="KW-0808">Transferase</keyword>
<dbReference type="InterPro" id="IPR013653">
    <property type="entry name" value="GCN5-like_dom"/>
</dbReference>
<dbReference type="AlphaFoldDB" id="A0A6M7UD47"/>
<dbReference type="SUPFAM" id="SSF55729">
    <property type="entry name" value="Acyl-CoA N-acyltransferases (Nat)"/>
    <property type="match status" value="1"/>
</dbReference>
<keyword evidence="3" id="KW-1185">Reference proteome</keyword>
<protein>
    <submittedName>
        <fullName evidence="2">GNAT family N-acetyltransferase</fullName>
    </submittedName>
</protein>
<reference evidence="2 3" key="1">
    <citation type="submission" date="2018-10" db="EMBL/GenBank/DDBJ databases">
        <authorList>
            <person name="Perry B.J."/>
            <person name="Sullivan J.T."/>
            <person name="Murphy R.J.T."/>
            <person name="Ramsay J.P."/>
            <person name="Ronson C.W."/>
        </authorList>
    </citation>
    <scope>NUCLEOTIDE SEQUENCE [LARGE SCALE GENOMIC DNA]</scope>
    <source>
        <strain evidence="2 3">NZP2014</strain>
    </source>
</reference>
<dbReference type="RefSeq" id="WP_064990885.1">
    <property type="nucleotide sequence ID" value="NZ_CP033361.1"/>
</dbReference>
<dbReference type="CDD" id="cd04301">
    <property type="entry name" value="NAT_SF"/>
    <property type="match status" value="1"/>
</dbReference>
<feature type="domain" description="N-acetyltransferase" evidence="1">
    <location>
        <begin position="98"/>
        <end position="226"/>
    </location>
</feature>
<evidence type="ECO:0000259" key="1">
    <source>
        <dbReference type="PROSITE" id="PS51186"/>
    </source>
</evidence>
<dbReference type="InterPro" id="IPR016181">
    <property type="entry name" value="Acyl_CoA_acyltransferase"/>
</dbReference>
<dbReference type="Pfam" id="PF08445">
    <property type="entry name" value="FR47"/>
    <property type="match status" value="1"/>
</dbReference>
<dbReference type="Gene3D" id="3.40.630.30">
    <property type="match status" value="1"/>
</dbReference>
<dbReference type="GO" id="GO:0016747">
    <property type="term" value="F:acyltransferase activity, transferring groups other than amino-acyl groups"/>
    <property type="evidence" value="ECO:0007669"/>
    <property type="project" value="InterPro"/>
</dbReference>
<dbReference type="EMBL" id="CP033361">
    <property type="protein sequence ID" value="QKC74832.1"/>
    <property type="molecule type" value="Genomic_DNA"/>
</dbReference>
<dbReference type="InterPro" id="IPR000182">
    <property type="entry name" value="GNAT_dom"/>
</dbReference>
<evidence type="ECO:0000313" key="3">
    <source>
        <dbReference type="Proteomes" id="UP000503339"/>
    </source>
</evidence>
<dbReference type="KEGG" id="merd:EB233_04130"/>
<sequence length="226" mass="24018">MKHILDRPVWSALDTCHRAFAEGGSLARRYPASIVPFASTAADDAESLRAFGALVAPGESVIMAQADEVLLPAGLSVVSKADAVQMVAEAPLPAVSDARIQRLDENDAGEMLALASLTRPGPFSLKARSLGDFWGVKVEGRLVAMAGERMKQPGYTELSGVCSHPDFRGGGLGRLLSQFVSNQILARGELPYLHAYASNAAAIKLYESIGFRLRSTINVAVVQRPG</sequence>
<name>A0A6M7UD47_9HYPH</name>